<proteinExistence type="inferred from homology"/>
<dbReference type="EMBL" id="JBBNPS010000001">
    <property type="protein sequence ID" value="MEQ3352783.1"/>
    <property type="molecule type" value="Genomic_DNA"/>
</dbReference>
<dbReference type="PROSITE" id="PS51898">
    <property type="entry name" value="TYR_RECOMBINASE"/>
    <property type="match status" value="1"/>
</dbReference>
<dbReference type="InterPro" id="IPR050090">
    <property type="entry name" value="Tyrosine_recombinase_XerCD"/>
</dbReference>
<dbReference type="InterPro" id="IPR002104">
    <property type="entry name" value="Integrase_catalytic"/>
</dbReference>
<evidence type="ECO:0000259" key="6">
    <source>
        <dbReference type="PROSITE" id="PS51898"/>
    </source>
</evidence>
<feature type="domain" description="Tyr recombinase" evidence="6">
    <location>
        <begin position="167"/>
        <end position="359"/>
    </location>
</feature>
<dbReference type="InterPro" id="IPR044068">
    <property type="entry name" value="CB"/>
</dbReference>
<keyword evidence="4" id="KW-0233">DNA recombination</keyword>
<dbReference type="InterPro" id="IPR011010">
    <property type="entry name" value="DNA_brk_join_enz"/>
</dbReference>
<dbReference type="RefSeq" id="WP_349053214.1">
    <property type="nucleotide sequence ID" value="NZ_JBBNPS010000001.1"/>
</dbReference>
<dbReference type="Gene3D" id="1.10.443.10">
    <property type="entry name" value="Intergrase catalytic core"/>
    <property type="match status" value="1"/>
</dbReference>
<evidence type="ECO:0000256" key="4">
    <source>
        <dbReference type="ARBA" id="ARBA00023172"/>
    </source>
</evidence>
<dbReference type="Gene3D" id="1.10.150.130">
    <property type="match status" value="1"/>
</dbReference>
<reference evidence="8 9" key="1">
    <citation type="submission" date="2024-04" db="EMBL/GenBank/DDBJ databases">
        <title>Human intestinal bacterial collection.</title>
        <authorList>
            <person name="Pauvert C."/>
            <person name="Hitch T.C.A."/>
            <person name="Clavel T."/>
        </authorList>
    </citation>
    <scope>NUCLEOTIDE SEQUENCE [LARGE SCALE GENOMIC DNA]</scope>
    <source>
        <strain evidence="8 9">CLA-SR-H026</strain>
    </source>
</reference>
<evidence type="ECO:0000259" key="7">
    <source>
        <dbReference type="PROSITE" id="PS51900"/>
    </source>
</evidence>
<accession>A0ABV1J3M5</accession>
<keyword evidence="3 5" id="KW-0238">DNA-binding</keyword>
<evidence type="ECO:0000256" key="5">
    <source>
        <dbReference type="PROSITE-ProRule" id="PRU01248"/>
    </source>
</evidence>
<gene>
    <name evidence="8" type="ORF">AAA081_00490</name>
</gene>
<dbReference type="CDD" id="cd01189">
    <property type="entry name" value="INT_ICEBs1_C_like"/>
    <property type="match status" value="1"/>
</dbReference>
<name>A0ABV1J3M5_9FIRM</name>
<evidence type="ECO:0000313" key="8">
    <source>
        <dbReference type="EMBL" id="MEQ3352783.1"/>
    </source>
</evidence>
<dbReference type="SUPFAM" id="SSF56349">
    <property type="entry name" value="DNA breaking-rejoining enzymes"/>
    <property type="match status" value="1"/>
</dbReference>
<dbReference type="InterPro" id="IPR004107">
    <property type="entry name" value="Integrase_SAM-like_N"/>
</dbReference>
<dbReference type="PANTHER" id="PTHR30349:SF64">
    <property type="entry name" value="PROPHAGE INTEGRASE INTD-RELATED"/>
    <property type="match status" value="1"/>
</dbReference>
<dbReference type="Pfam" id="PF14659">
    <property type="entry name" value="Phage_int_SAM_3"/>
    <property type="match status" value="1"/>
</dbReference>
<comment type="similarity">
    <text evidence="1">Belongs to the 'phage' integrase family.</text>
</comment>
<dbReference type="InterPro" id="IPR013762">
    <property type="entry name" value="Integrase-like_cat_sf"/>
</dbReference>
<dbReference type="Proteomes" id="UP001481872">
    <property type="component" value="Unassembled WGS sequence"/>
</dbReference>
<dbReference type="Pfam" id="PF00589">
    <property type="entry name" value="Phage_integrase"/>
    <property type="match status" value="1"/>
</dbReference>
<evidence type="ECO:0000256" key="3">
    <source>
        <dbReference type="ARBA" id="ARBA00023125"/>
    </source>
</evidence>
<sequence>MARGYGEGTWRKLASGNWQLTISAGTNREGERVRISGTGKTKKEARERANQKLDQLQGFDESEITVAEWAEIWLEEYKRPNINSTTYLTYEHQLRNHFIEPLGDYRVKDLTTIQLQTHINTIDKNHSRALARAIKSRITSCLKKAVDIGLIDKNPAIGTELSKTRTITVRALTKEEQDKLVERCRREEYANLILFLLTTGLRIGEATGLTWDNVDLKNRTLAVAQIMVEEHGNPRLQPYPKTDNSVRTVPLSDDAYAILKERERNNDPENNVLNLVFYSSTFNFRTLSNFRRYFDRLVEEAGIERKLTPHMLRHTFATRLIEQGANIKAVSQLLGHAKVTTTLNIYTEVFDDEKIDVIDTYSIL</sequence>
<dbReference type="PROSITE" id="PS51900">
    <property type="entry name" value="CB"/>
    <property type="match status" value="1"/>
</dbReference>
<keyword evidence="9" id="KW-1185">Reference proteome</keyword>
<feature type="domain" description="Core-binding (CB)" evidence="7">
    <location>
        <begin position="64"/>
        <end position="150"/>
    </location>
</feature>
<evidence type="ECO:0000313" key="9">
    <source>
        <dbReference type="Proteomes" id="UP001481872"/>
    </source>
</evidence>
<dbReference type="InterPro" id="IPR010998">
    <property type="entry name" value="Integrase_recombinase_N"/>
</dbReference>
<dbReference type="PANTHER" id="PTHR30349">
    <property type="entry name" value="PHAGE INTEGRASE-RELATED"/>
    <property type="match status" value="1"/>
</dbReference>
<organism evidence="8 9">
    <name type="scientific">Aedoeadaptatus acetigenes</name>
    <dbReference type="NCBI Taxonomy" id="2981723"/>
    <lineage>
        <taxon>Bacteria</taxon>
        <taxon>Bacillati</taxon>
        <taxon>Bacillota</taxon>
        <taxon>Tissierellia</taxon>
        <taxon>Tissierellales</taxon>
        <taxon>Peptoniphilaceae</taxon>
        <taxon>Aedoeadaptatus</taxon>
    </lineage>
</organism>
<comment type="caution">
    <text evidence="8">The sequence shown here is derived from an EMBL/GenBank/DDBJ whole genome shotgun (WGS) entry which is preliminary data.</text>
</comment>
<protein>
    <submittedName>
        <fullName evidence="8">Site-specific integrase</fullName>
    </submittedName>
</protein>
<evidence type="ECO:0000256" key="1">
    <source>
        <dbReference type="ARBA" id="ARBA00008857"/>
    </source>
</evidence>
<evidence type="ECO:0000256" key="2">
    <source>
        <dbReference type="ARBA" id="ARBA00022908"/>
    </source>
</evidence>
<keyword evidence="2" id="KW-0229">DNA integration</keyword>